<dbReference type="InterPro" id="IPR006076">
    <property type="entry name" value="FAD-dep_OxRdtase"/>
</dbReference>
<dbReference type="OrthoDB" id="9806452at2"/>
<keyword evidence="1" id="KW-0560">Oxidoreductase</keyword>
<protein>
    <submittedName>
        <fullName evidence="3">Sarcosine oxidase subunit beta</fullName>
    </submittedName>
</protein>
<keyword evidence="4" id="KW-1185">Reference proteome</keyword>
<evidence type="ECO:0000256" key="1">
    <source>
        <dbReference type="ARBA" id="ARBA00023002"/>
    </source>
</evidence>
<reference evidence="3 4" key="1">
    <citation type="submission" date="2019-06" db="EMBL/GenBank/DDBJ databases">
        <title>Sequencing the genomes of 1000 actinobacteria strains.</title>
        <authorList>
            <person name="Klenk H.-P."/>
        </authorList>
    </citation>
    <scope>NUCLEOTIDE SEQUENCE [LARGE SCALE GENOMIC DNA]</scope>
    <source>
        <strain evidence="3 4">DSM 25218</strain>
    </source>
</reference>
<dbReference type="GO" id="GO:0005737">
    <property type="term" value="C:cytoplasm"/>
    <property type="evidence" value="ECO:0007669"/>
    <property type="project" value="TreeGrafter"/>
</dbReference>
<dbReference type="RefSeq" id="WP_141778613.1">
    <property type="nucleotide sequence ID" value="NZ_VFOV01000001.1"/>
</dbReference>
<dbReference type="SUPFAM" id="SSF51905">
    <property type="entry name" value="FAD/NAD(P)-binding domain"/>
    <property type="match status" value="1"/>
</dbReference>
<dbReference type="Pfam" id="PF01266">
    <property type="entry name" value="DAO"/>
    <property type="match status" value="1"/>
</dbReference>
<evidence type="ECO:0000259" key="2">
    <source>
        <dbReference type="Pfam" id="PF01266"/>
    </source>
</evidence>
<dbReference type="EMBL" id="VFOV01000001">
    <property type="protein sequence ID" value="TQL66404.1"/>
    <property type="molecule type" value="Genomic_DNA"/>
</dbReference>
<proteinExistence type="predicted"/>
<gene>
    <name evidence="3" type="ORF">FB381_0259</name>
</gene>
<dbReference type="GO" id="GO:0016491">
    <property type="term" value="F:oxidoreductase activity"/>
    <property type="evidence" value="ECO:0007669"/>
    <property type="project" value="UniProtKB-KW"/>
</dbReference>
<organism evidence="3 4">
    <name type="scientific">Nocardioides albertanoniae</name>
    <dbReference type="NCBI Taxonomy" id="1175486"/>
    <lineage>
        <taxon>Bacteria</taxon>
        <taxon>Bacillati</taxon>
        <taxon>Actinomycetota</taxon>
        <taxon>Actinomycetes</taxon>
        <taxon>Propionibacteriales</taxon>
        <taxon>Nocardioidaceae</taxon>
        <taxon>Nocardioides</taxon>
    </lineage>
</organism>
<dbReference type="AlphaFoldDB" id="A0A543A1H3"/>
<dbReference type="Gene3D" id="3.50.50.60">
    <property type="entry name" value="FAD/NAD(P)-binding domain"/>
    <property type="match status" value="1"/>
</dbReference>
<dbReference type="InterPro" id="IPR036188">
    <property type="entry name" value="FAD/NAD-bd_sf"/>
</dbReference>
<sequence length="386" mass="40486">MSYRFIIAGAGVYGSATAWHLARSGADVLVLEAGEVASGASGGTGKRGVRGSRRAPAELPALRLAYELWPALADELDADTGYHRIGSLNLFEEDEVGMRGGEDALRAWAWRQRRLGVPTEALDAAGVRELEPEVADSISGALWSPFDGVADHTATTRAYAAAAARHGAVVTEHSPVAELLTDGDRTIGVVTAGGTTHLASEAVVLLNNVGAAPLVQSVGGGHLPFWSMYPQALSVRTPSPSPCRHLVSHQSRALSLKTLDAHTLMVTGGWRGVRDEADGSGRTVESAVRGNLAAAVAAYPSLADAELLTWQADRAETYSADDLPVVDTVAPYRNLFVGAGFSGHGFAIAPAVSLLLSRWLLTGVRPDELAPLGYHRFTPAVSRSAS</sequence>
<name>A0A543A1H3_9ACTN</name>
<dbReference type="Proteomes" id="UP000320209">
    <property type="component" value="Unassembled WGS sequence"/>
</dbReference>
<comment type="caution">
    <text evidence="3">The sequence shown here is derived from an EMBL/GenBank/DDBJ whole genome shotgun (WGS) entry which is preliminary data.</text>
</comment>
<feature type="domain" description="FAD dependent oxidoreductase" evidence="2">
    <location>
        <begin position="5"/>
        <end position="358"/>
    </location>
</feature>
<evidence type="ECO:0000313" key="4">
    <source>
        <dbReference type="Proteomes" id="UP000320209"/>
    </source>
</evidence>
<dbReference type="Gene3D" id="3.30.9.10">
    <property type="entry name" value="D-Amino Acid Oxidase, subunit A, domain 2"/>
    <property type="match status" value="1"/>
</dbReference>
<evidence type="ECO:0000313" key="3">
    <source>
        <dbReference type="EMBL" id="TQL66404.1"/>
    </source>
</evidence>
<accession>A0A543A1H3</accession>
<dbReference type="PANTHER" id="PTHR13847">
    <property type="entry name" value="SARCOSINE DEHYDROGENASE-RELATED"/>
    <property type="match status" value="1"/>
</dbReference>
<dbReference type="PANTHER" id="PTHR13847:SF287">
    <property type="entry name" value="FAD-DEPENDENT OXIDOREDUCTASE DOMAIN-CONTAINING PROTEIN 1"/>
    <property type="match status" value="1"/>
</dbReference>